<keyword evidence="6" id="KW-0675">Receptor</keyword>
<evidence type="ECO:0000256" key="3">
    <source>
        <dbReference type="ARBA" id="ARBA00022989"/>
    </source>
</evidence>
<organism evidence="10 11">
    <name type="scientific">Patella caerulea</name>
    <name type="common">Rayed Mediterranean limpet</name>
    <dbReference type="NCBI Taxonomy" id="87958"/>
    <lineage>
        <taxon>Eukaryota</taxon>
        <taxon>Metazoa</taxon>
        <taxon>Spiralia</taxon>
        <taxon>Lophotrochozoa</taxon>
        <taxon>Mollusca</taxon>
        <taxon>Gastropoda</taxon>
        <taxon>Patellogastropoda</taxon>
        <taxon>Patelloidea</taxon>
        <taxon>Patellidae</taxon>
        <taxon>Patella</taxon>
    </lineage>
</organism>
<evidence type="ECO:0000259" key="9">
    <source>
        <dbReference type="PROSITE" id="PS50262"/>
    </source>
</evidence>
<dbReference type="PANTHER" id="PTHR24235">
    <property type="entry name" value="NEUROPEPTIDE Y RECEPTOR"/>
    <property type="match status" value="1"/>
</dbReference>
<dbReference type="AlphaFoldDB" id="A0AAN8PD75"/>
<feature type="domain" description="G-protein coupled receptors family 1 profile" evidence="9">
    <location>
        <begin position="1"/>
        <end position="57"/>
    </location>
</feature>
<proteinExistence type="predicted"/>
<dbReference type="PANTHER" id="PTHR24235:SF29">
    <property type="entry name" value="GH23382P"/>
    <property type="match status" value="1"/>
</dbReference>
<dbReference type="Pfam" id="PF00001">
    <property type="entry name" value="7tm_1"/>
    <property type="match status" value="1"/>
</dbReference>
<reference evidence="10 11" key="1">
    <citation type="submission" date="2024-01" db="EMBL/GenBank/DDBJ databases">
        <title>The genome of the rayed Mediterranean limpet Patella caerulea (Linnaeus, 1758).</title>
        <authorList>
            <person name="Anh-Thu Weber A."/>
            <person name="Halstead-Nussloch G."/>
        </authorList>
    </citation>
    <scope>NUCLEOTIDE SEQUENCE [LARGE SCALE GENOMIC DNA]</scope>
    <source>
        <strain evidence="10">AATW-2023a</strain>
        <tissue evidence="10">Whole specimen</tissue>
    </source>
</reference>
<feature type="transmembrane region" description="Helical" evidence="8">
    <location>
        <begin position="38"/>
        <end position="60"/>
    </location>
</feature>
<dbReference type="InterPro" id="IPR000276">
    <property type="entry name" value="GPCR_Rhodpsn"/>
</dbReference>
<comment type="subcellular location">
    <subcellularLocation>
        <location evidence="1">Membrane</location>
        <topology evidence="1">Multi-pass membrane protein</topology>
    </subcellularLocation>
</comment>
<dbReference type="Proteomes" id="UP001347796">
    <property type="component" value="Unassembled WGS sequence"/>
</dbReference>
<dbReference type="GO" id="GO:0042923">
    <property type="term" value="F:neuropeptide binding"/>
    <property type="evidence" value="ECO:0007669"/>
    <property type="project" value="TreeGrafter"/>
</dbReference>
<dbReference type="InterPro" id="IPR017452">
    <property type="entry name" value="GPCR_Rhodpsn_7TM"/>
</dbReference>
<dbReference type="SUPFAM" id="SSF81321">
    <property type="entry name" value="Family A G protein-coupled receptor-like"/>
    <property type="match status" value="1"/>
</dbReference>
<dbReference type="EMBL" id="JAZGQO010000014">
    <property type="protein sequence ID" value="KAK6170381.1"/>
    <property type="molecule type" value="Genomic_DNA"/>
</dbReference>
<evidence type="ECO:0000256" key="6">
    <source>
        <dbReference type="ARBA" id="ARBA00023170"/>
    </source>
</evidence>
<keyword evidence="2 8" id="KW-0812">Transmembrane</keyword>
<accession>A0AAN8PD75</accession>
<keyword evidence="7" id="KW-0807">Transducer</keyword>
<keyword evidence="4" id="KW-0297">G-protein coupled receptor</keyword>
<evidence type="ECO:0000256" key="8">
    <source>
        <dbReference type="SAM" id="Phobius"/>
    </source>
</evidence>
<dbReference type="GO" id="GO:0043005">
    <property type="term" value="C:neuron projection"/>
    <property type="evidence" value="ECO:0007669"/>
    <property type="project" value="TreeGrafter"/>
</dbReference>
<evidence type="ECO:0000256" key="1">
    <source>
        <dbReference type="ARBA" id="ARBA00004141"/>
    </source>
</evidence>
<evidence type="ECO:0000256" key="2">
    <source>
        <dbReference type="ARBA" id="ARBA00022692"/>
    </source>
</evidence>
<dbReference type="Gene3D" id="1.20.1070.10">
    <property type="entry name" value="Rhodopsin 7-helix transmembrane proteins"/>
    <property type="match status" value="1"/>
</dbReference>
<keyword evidence="3 8" id="KW-1133">Transmembrane helix</keyword>
<evidence type="ECO:0000256" key="4">
    <source>
        <dbReference type="ARBA" id="ARBA00023040"/>
    </source>
</evidence>
<name>A0AAN8PD75_PATCE</name>
<dbReference type="GO" id="GO:0005886">
    <property type="term" value="C:plasma membrane"/>
    <property type="evidence" value="ECO:0007669"/>
    <property type="project" value="TreeGrafter"/>
</dbReference>
<protein>
    <recommendedName>
        <fullName evidence="9">G-protein coupled receptors family 1 profile domain-containing protein</fullName>
    </recommendedName>
</protein>
<evidence type="ECO:0000256" key="7">
    <source>
        <dbReference type="ARBA" id="ARBA00023224"/>
    </source>
</evidence>
<dbReference type="PROSITE" id="PS50262">
    <property type="entry name" value="G_PROTEIN_RECEP_F1_2"/>
    <property type="match status" value="1"/>
</dbReference>
<dbReference type="GO" id="GO:0008188">
    <property type="term" value="F:neuropeptide receptor activity"/>
    <property type="evidence" value="ECO:0007669"/>
    <property type="project" value="TreeGrafter"/>
</dbReference>
<sequence length="152" mass="17361">MMITVVGIYACCWLPLHVITIAEDVNPNLYDAEYMQMVWTAAHWLAMSSCVYNPIIYGWMNSKFREGFKNIILALRGQASIRRKPSWILPERKPLNHCDHGSKETFGSNQKAINLVLCDISENRQGKDTESIPLSVYTRNISSESLQKPEIV</sequence>
<evidence type="ECO:0000313" key="11">
    <source>
        <dbReference type="Proteomes" id="UP001347796"/>
    </source>
</evidence>
<keyword evidence="11" id="KW-1185">Reference proteome</keyword>
<gene>
    <name evidence="10" type="ORF">SNE40_018790</name>
</gene>
<evidence type="ECO:0000313" key="10">
    <source>
        <dbReference type="EMBL" id="KAK6170381.1"/>
    </source>
</evidence>
<comment type="caution">
    <text evidence="10">The sequence shown here is derived from an EMBL/GenBank/DDBJ whole genome shotgun (WGS) entry which is preliminary data.</text>
</comment>
<evidence type="ECO:0000256" key="5">
    <source>
        <dbReference type="ARBA" id="ARBA00023136"/>
    </source>
</evidence>
<keyword evidence="5 8" id="KW-0472">Membrane</keyword>